<keyword evidence="1" id="KW-0732">Signal</keyword>
<reference evidence="2 3" key="1">
    <citation type="submission" date="2014-08" db="EMBL/GenBank/DDBJ databases">
        <title>Comparative genomics of the Paenibacillus odorifer group.</title>
        <authorList>
            <person name="den Bakker H.C."/>
            <person name="Tsai Y.-C."/>
            <person name="Martin N."/>
            <person name="Korlach J."/>
            <person name="Wiedmann M."/>
        </authorList>
    </citation>
    <scope>NUCLEOTIDE SEQUENCE [LARGE SCALE GENOMIC DNA]</scope>
    <source>
        <strain evidence="2 3">DSM 14472</strain>
    </source>
</reference>
<evidence type="ECO:0000313" key="3">
    <source>
        <dbReference type="Proteomes" id="UP000029507"/>
    </source>
</evidence>
<sequence>MNDKIKGLILGLSIGSLLTGATAFAATGVNINVVTKKLSIYLDGSKKTSATGFIYKGTTYIPVKSAGTAIGKQVGLYGDSLYIGKQPTVKVSASQAVELVQKKYGPFSSGYIVEVDSESSTIYTVHVYEVVIDDQSTGVGHTATFNWYDVDKYTGAITPMFDF</sequence>
<evidence type="ECO:0008006" key="4">
    <source>
        <dbReference type="Google" id="ProtNLM"/>
    </source>
</evidence>
<feature type="signal peptide" evidence="1">
    <location>
        <begin position="1"/>
        <end position="25"/>
    </location>
</feature>
<protein>
    <recommendedName>
        <fullName evidence="4">Copper amine oxidase-like N-terminal domain-containing protein</fullName>
    </recommendedName>
</protein>
<accession>A0A089LWH6</accession>
<evidence type="ECO:0000256" key="1">
    <source>
        <dbReference type="SAM" id="SignalP"/>
    </source>
</evidence>
<keyword evidence="3" id="KW-1185">Reference proteome</keyword>
<dbReference type="HOGENOM" id="CLU_1625467_0_0_9"/>
<dbReference type="RefSeq" id="WP_038696787.1">
    <property type="nucleotide sequence ID" value="NZ_CP009286.1"/>
</dbReference>
<gene>
    <name evidence="2" type="ORF">PSTEL_16595</name>
</gene>
<dbReference type="Proteomes" id="UP000029507">
    <property type="component" value="Chromosome"/>
</dbReference>
<dbReference type="OrthoDB" id="574706at2"/>
<dbReference type="EMBL" id="CP009286">
    <property type="protein sequence ID" value="AIQ64480.1"/>
    <property type="molecule type" value="Genomic_DNA"/>
</dbReference>
<organism evidence="2 3">
    <name type="scientific">Paenibacillus stellifer</name>
    <dbReference type="NCBI Taxonomy" id="169760"/>
    <lineage>
        <taxon>Bacteria</taxon>
        <taxon>Bacillati</taxon>
        <taxon>Bacillota</taxon>
        <taxon>Bacilli</taxon>
        <taxon>Bacillales</taxon>
        <taxon>Paenibacillaceae</taxon>
        <taxon>Paenibacillus</taxon>
    </lineage>
</organism>
<feature type="chain" id="PRO_5001846742" description="Copper amine oxidase-like N-terminal domain-containing protein" evidence="1">
    <location>
        <begin position="26"/>
        <end position="163"/>
    </location>
</feature>
<evidence type="ECO:0000313" key="2">
    <source>
        <dbReference type="EMBL" id="AIQ64480.1"/>
    </source>
</evidence>
<name>A0A089LWH6_9BACL</name>
<dbReference type="KEGG" id="pste:PSTEL_16595"/>
<dbReference type="AlphaFoldDB" id="A0A089LWH6"/>
<proteinExistence type="predicted"/>